<evidence type="ECO:0000313" key="3">
    <source>
        <dbReference type="Proteomes" id="UP001054837"/>
    </source>
</evidence>
<sequence>MAKIGKRLAGILQAVMFVAIFSMHELSNPDNSDPDNYLRYYTSKGNSYNYEDPVIDYLRYYISKGNPYNSDNQRDLDPNYLKYYTFKDPSLFKSNQIHYRGNYPTLFISSAVKSSEIGFNISCASTSRAGGCSKVSKIKVWDYETDETVAERASSGIKGGDYYMQTVDPYLYRLSKPSYEVTYKRVTLPYQMYDNRKSSRRNARKGYHLSDVHEDLLPWEGMSNSEEEEALKKEVKYKNVTLPRQRYDNKRNSKGYARKAAPPEEGGVDYAVRDFDAENYPRVGANRSVGGRFSGRGGRIRSEGRFGSKTNRASDDRYGKIRRIIDYEYEYELVPRLDYMGTSNSNPEIVPEPSFGNIGYTPRLNTERQPSTVVKRFRRHMKSSRKFSYPQVIKQLPAGSLKNKEVISAADGSLVTYNKYNITGNIFSKHEISNDTLLSMFEKESNNTNISRKVMNSTIKSNYTDIGV</sequence>
<evidence type="ECO:0000313" key="2">
    <source>
        <dbReference type="EMBL" id="GIX70510.1"/>
    </source>
</evidence>
<feature type="signal peptide" evidence="1">
    <location>
        <begin position="1"/>
        <end position="29"/>
    </location>
</feature>
<name>A0AAV4MDZ4_9ARAC</name>
<reference evidence="2 3" key="1">
    <citation type="submission" date="2021-06" db="EMBL/GenBank/DDBJ databases">
        <title>Caerostris darwini draft genome.</title>
        <authorList>
            <person name="Kono N."/>
            <person name="Arakawa K."/>
        </authorList>
    </citation>
    <scope>NUCLEOTIDE SEQUENCE [LARGE SCALE GENOMIC DNA]</scope>
</reference>
<accession>A0AAV4MDZ4</accession>
<gene>
    <name evidence="2" type="ORF">CDAR_280761</name>
</gene>
<keyword evidence="1" id="KW-0732">Signal</keyword>
<protein>
    <submittedName>
        <fullName evidence="2">Uncharacterized protein</fullName>
    </submittedName>
</protein>
<organism evidence="2 3">
    <name type="scientific">Caerostris darwini</name>
    <dbReference type="NCBI Taxonomy" id="1538125"/>
    <lineage>
        <taxon>Eukaryota</taxon>
        <taxon>Metazoa</taxon>
        <taxon>Ecdysozoa</taxon>
        <taxon>Arthropoda</taxon>
        <taxon>Chelicerata</taxon>
        <taxon>Arachnida</taxon>
        <taxon>Araneae</taxon>
        <taxon>Araneomorphae</taxon>
        <taxon>Entelegynae</taxon>
        <taxon>Araneoidea</taxon>
        <taxon>Araneidae</taxon>
        <taxon>Caerostris</taxon>
    </lineage>
</organism>
<dbReference type="EMBL" id="BPLQ01000371">
    <property type="protein sequence ID" value="GIX70510.1"/>
    <property type="molecule type" value="Genomic_DNA"/>
</dbReference>
<feature type="chain" id="PRO_5043741557" evidence="1">
    <location>
        <begin position="30"/>
        <end position="468"/>
    </location>
</feature>
<dbReference type="AlphaFoldDB" id="A0AAV4MDZ4"/>
<proteinExistence type="predicted"/>
<comment type="caution">
    <text evidence="2">The sequence shown here is derived from an EMBL/GenBank/DDBJ whole genome shotgun (WGS) entry which is preliminary data.</text>
</comment>
<keyword evidence="3" id="KW-1185">Reference proteome</keyword>
<evidence type="ECO:0000256" key="1">
    <source>
        <dbReference type="SAM" id="SignalP"/>
    </source>
</evidence>
<dbReference type="Proteomes" id="UP001054837">
    <property type="component" value="Unassembled WGS sequence"/>
</dbReference>